<evidence type="ECO:0000313" key="3">
    <source>
        <dbReference type="Proteomes" id="UP000602198"/>
    </source>
</evidence>
<dbReference type="PANTHER" id="PTHR43235">
    <property type="entry name" value="GLUTAMINE AMIDOTRANSFERASE PB2B2.05-RELATED"/>
    <property type="match status" value="1"/>
</dbReference>
<reference evidence="2 3" key="1">
    <citation type="submission" date="2021-01" db="EMBL/GenBank/DDBJ databases">
        <title>WGS of actinomycetes isolated from Thailand.</title>
        <authorList>
            <person name="Thawai C."/>
        </authorList>
    </citation>
    <scope>NUCLEOTIDE SEQUENCE [LARGE SCALE GENOMIC DNA]</scope>
    <source>
        <strain evidence="2 3">LPG 2</strain>
    </source>
</reference>
<feature type="region of interest" description="Disordered" evidence="1">
    <location>
        <begin position="1"/>
        <end position="45"/>
    </location>
</feature>
<name>A0ABS1MFK2_9NOCA</name>
<proteinExistence type="predicted"/>
<accession>A0ABS1MFK2</accession>
<dbReference type="GO" id="GO:0016787">
    <property type="term" value="F:hydrolase activity"/>
    <property type="evidence" value="ECO:0007669"/>
    <property type="project" value="UniProtKB-KW"/>
</dbReference>
<organism evidence="2 3">
    <name type="scientific">Nocardia acididurans</name>
    <dbReference type="NCBI Taxonomy" id="2802282"/>
    <lineage>
        <taxon>Bacteria</taxon>
        <taxon>Bacillati</taxon>
        <taxon>Actinomycetota</taxon>
        <taxon>Actinomycetes</taxon>
        <taxon>Mycobacteriales</taxon>
        <taxon>Nocardiaceae</taxon>
        <taxon>Nocardia</taxon>
    </lineage>
</organism>
<sequence>MRHRWSWTPSTPPSPTGSVCVASNDSEPSGGAVPGPEDAAPQSAAPQSAALDVAALDVAALDVAALDVAALDVAALDVAALDVAAPQTFAPSVAAPVAAAPNVPALVPDSVYRPIIGLPTYAERARFGSWDIDCTLLPRGYADLVHEAGGIPVLLPPIGVPAPGLLDRLDGIVLTGGADIDPARYAAAADPATRGLRPDRDGFEFELFALARARSMPVLAICRGLQLVNVALGGTLLQHLPDVLGHTGHNPTPGAFTKTLVATTAGSAVAAIAGLEVTAHCHHHQAIDRLAEELFASAYSVDGIIEAVETRTGPFLVGVQWHPEADATDHRLMAALVTAAATYGEERDR</sequence>
<dbReference type="InterPro" id="IPR011697">
    <property type="entry name" value="Peptidase_C26"/>
</dbReference>
<evidence type="ECO:0000256" key="1">
    <source>
        <dbReference type="SAM" id="MobiDB-lite"/>
    </source>
</evidence>
<dbReference type="EMBL" id="JAERRJ010000016">
    <property type="protein sequence ID" value="MBL1079364.1"/>
    <property type="molecule type" value="Genomic_DNA"/>
</dbReference>
<evidence type="ECO:0000313" key="2">
    <source>
        <dbReference type="EMBL" id="MBL1079364.1"/>
    </source>
</evidence>
<dbReference type="Proteomes" id="UP000602198">
    <property type="component" value="Unassembled WGS sequence"/>
</dbReference>
<keyword evidence="2" id="KW-0378">Hydrolase</keyword>
<dbReference type="PANTHER" id="PTHR43235:SF1">
    <property type="entry name" value="GLUTAMINE AMIDOTRANSFERASE PB2B2.05-RELATED"/>
    <property type="match status" value="1"/>
</dbReference>
<dbReference type="Gene3D" id="3.40.50.880">
    <property type="match status" value="1"/>
</dbReference>
<dbReference type="PROSITE" id="PS51273">
    <property type="entry name" value="GATASE_TYPE_1"/>
    <property type="match status" value="1"/>
</dbReference>
<keyword evidence="3" id="KW-1185">Reference proteome</keyword>
<protein>
    <submittedName>
        <fullName evidence="2">Gamma-glutamyl-gamma-aminobutyrate hydrolase family protein</fullName>
    </submittedName>
</protein>
<dbReference type="SUPFAM" id="SSF52317">
    <property type="entry name" value="Class I glutamine amidotransferase-like"/>
    <property type="match status" value="1"/>
</dbReference>
<dbReference type="InterPro" id="IPR029062">
    <property type="entry name" value="Class_I_gatase-like"/>
</dbReference>
<dbReference type="CDD" id="cd01745">
    <property type="entry name" value="GATase1_2"/>
    <property type="match status" value="1"/>
</dbReference>
<dbReference type="Pfam" id="PF07722">
    <property type="entry name" value="Peptidase_C26"/>
    <property type="match status" value="1"/>
</dbReference>
<gene>
    <name evidence="2" type="ORF">JK358_33660</name>
</gene>
<dbReference type="InterPro" id="IPR044668">
    <property type="entry name" value="PuuD-like"/>
</dbReference>
<comment type="caution">
    <text evidence="2">The sequence shown here is derived from an EMBL/GenBank/DDBJ whole genome shotgun (WGS) entry which is preliminary data.</text>
</comment>